<dbReference type="Pfam" id="PF09815">
    <property type="entry name" value="XK-related"/>
    <property type="match status" value="1"/>
</dbReference>
<evidence type="ECO:0000256" key="4">
    <source>
        <dbReference type="ARBA" id="ARBA00022692"/>
    </source>
</evidence>
<dbReference type="InterPro" id="IPR018629">
    <property type="entry name" value="XK-rel"/>
</dbReference>
<evidence type="ECO:0000313" key="8">
    <source>
        <dbReference type="EMBL" id="KAK2157501.1"/>
    </source>
</evidence>
<sequence>MLVVIFFPRLIVLFGSGVKYRGEKRPVEFYHDQTDVSLLCLFRVFLQSIHQIILQVYIMLYTDSIHWLTVTSVMISLFSFMWTVAIYINTSWTTDEEQRSSHISLLLQTLSHTGIVTARLLSLSLFASLFSIWMLLFVGECVHWILMLYVHACFSLVSLDLYAYKLLFQTILFTGVCSTVMYYYLYKLDLLKGTEPNVQITGLKIMNSSLPRDYQLHSTPTITKIQHKPSSAKLKKGSPKLGPITSTLNLAKRALLRSRTSSKIDIEFKPVATPSQLSPIKAVPGNSNDYRNIYTDCTALQLQDTSAFHHFSIDASACFRTSQCQTLEGTDINLSIKDDDSIDNSFVVDKNGVLDSEI</sequence>
<evidence type="ECO:0000256" key="7">
    <source>
        <dbReference type="RuleBase" id="RU910716"/>
    </source>
</evidence>
<keyword evidence="3" id="KW-1003">Cell membrane</keyword>
<evidence type="ECO:0000256" key="5">
    <source>
        <dbReference type="ARBA" id="ARBA00022989"/>
    </source>
</evidence>
<gene>
    <name evidence="8" type="ORF">LSH36_190g04014</name>
</gene>
<evidence type="ECO:0000256" key="3">
    <source>
        <dbReference type="ARBA" id="ARBA00022475"/>
    </source>
</evidence>
<comment type="similarity">
    <text evidence="2 7">Belongs to the XK family.</text>
</comment>
<dbReference type="GO" id="GO:0005886">
    <property type="term" value="C:plasma membrane"/>
    <property type="evidence" value="ECO:0007669"/>
    <property type="project" value="UniProtKB-SubCell"/>
</dbReference>
<evidence type="ECO:0000256" key="1">
    <source>
        <dbReference type="ARBA" id="ARBA00004651"/>
    </source>
</evidence>
<comment type="caution">
    <text evidence="8">The sequence shown here is derived from an EMBL/GenBank/DDBJ whole genome shotgun (WGS) entry which is preliminary data.</text>
</comment>
<feature type="transmembrane region" description="Helical" evidence="7">
    <location>
        <begin position="125"/>
        <end position="146"/>
    </location>
</feature>
<evidence type="ECO:0000256" key="6">
    <source>
        <dbReference type="ARBA" id="ARBA00023136"/>
    </source>
</evidence>
<keyword evidence="6 7" id="KW-0472">Membrane</keyword>
<dbReference type="EMBL" id="JAODUP010000190">
    <property type="protein sequence ID" value="KAK2157501.1"/>
    <property type="molecule type" value="Genomic_DNA"/>
</dbReference>
<evidence type="ECO:0000256" key="2">
    <source>
        <dbReference type="ARBA" id="ARBA00008789"/>
    </source>
</evidence>
<dbReference type="PANTHER" id="PTHR16024">
    <property type="entry name" value="XK-RELATED PROTEIN"/>
    <property type="match status" value="1"/>
</dbReference>
<reference evidence="8" key="1">
    <citation type="journal article" date="2023" name="Mol. Biol. Evol.">
        <title>Third-Generation Sequencing Reveals the Adaptive Role of the Epigenome in Three Deep-Sea Polychaetes.</title>
        <authorList>
            <person name="Perez M."/>
            <person name="Aroh O."/>
            <person name="Sun Y."/>
            <person name="Lan Y."/>
            <person name="Juniper S.K."/>
            <person name="Young C.R."/>
            <person name="Angers B."/>
            <person name="Qian P.Y."/>
        </authorList>
    </citation>
    <scope>NUCLEOTIDE SEQUENCE</scope>
    <source>
        <strain evidence="8">P08H-3</strain>
    </source>
</reference>
<organism evidence="8 9">
    <name type="scientific">Paralvinella palmiformis</name>
    <dbReference type="NCBI Taxonomy" id="53620"/>
    <lineage>
        <taxon>Eukaryota</taxon>
        <taxon>Metazoa</taxon>
        <taxon>Spiralia</taxon>
        <taxon>Lophotrochozoa</taxon>
        <taxon>Annelida</taxon>
        <taxon>Polychaeta</taxon>
        <taxon>Sedentaria</taxon>
        <taxon>Canalipalpata</taxon>
        <taxon>Terebellida</taxon>
        <taxon>Terebelliformia</taxon>
        <taxon>Alvinellidae</taxon>
        <taxon>Paralvinella</taxon>
    </lineage>
</organism>
<dbReference type="InterPro" id="IPR050895">
    <property type="entry name" value="XK-related_scramblase"/>
</dbReference>
<comment type="subcellular location">
    <subcellularLocation>
        <location evidence="1">Cell membrane</location>
        <topology evidence="1">Multi-pass membrane protein</topology>
    </subcellularLocation>
    <subcellularLocation>
        <location evidence="7">Membrane</location>
        <topology evidence="7">Multi-pass membrane protein</topology>
    </subcellularLocation>
</comment>
<protein>
    <recommendedName>
        <fullName evidence="7">XK-related protein</fullName>
    </recommendedName>
</protein>
<keyword evidence="4 7" id="KW-0812">Transmembrane</keyword>
<keyword evidence="5 7" id="KW-1133">Transmembrane helix</keyword>
<keyword evidence="9" id="KW-1185">Reference proteome</keyword>
<feature type="transmembrane region" description="Helical" evidence="7">
    <location>
        <begin position="67"/>
        <end position="88"/>
    </location>
</feature>
<name>A0AAD9JQR1_9ANNE</name>
<dbReference type="AlphaFoldDB" id="A0AAD9JQR1"/>
<evidence type="ECO:0000313" key="9">
    <source>
        <dbReference type="Proteomes" id="UP001208570"/>
    </source>
</evidence>
<proteinExistence type="inferred from homology"/>
<dbReference type="PANTHER" id="PTHR16024:SF28">
    <property type="entry name" value="XK-RELATED PROTEIN"/>
    <property type="match status" value="1"/>
</dbReference>
<accession>A0AAD9JQR1</accession>
<feature type="transmembrane region" description="Helical" evidence="7">
    <location>
        <begin position="166"/>
        <end position="185"/>
    </location>
</feature>
<dbReference type="Proteomes" id="UP001208570">
    <property type="component" value="Unassembled WGS sequence"/>
</dbReference>